<keyword evidence="5" id="KW-0408">Iron</keyword>
<dbReference type="PROSITE" id="PS51379">
    <property type="entry name" value="4FE4S_FER_2"/>
    <property type="match status" value="1"/>
</dbReference>
<dbReference type="PANTHER" id="PTHR30176:SF3">
    <property type="entry name" value="FERREDOXIN-TYPE PROTEIN NAPH"/>
    <property type="match status" value="1"/>
</dbReference>
<dbReference type="InterPro" id="IPR051684">
    <property type="entry name" value="Electron_Trans/Redox"/>
</dbReference>
<dbReference type="KEGG" id="dde:Dde_2389"/>
<keyword evidence="7" id="KW-0472">Membrane</keyword>
<evidence type="ECO:0000256" key="2">
    <source>
        <dbReference type="ARBA" id="ARBA00022485"/>
    </source>
</evidence>
<evidence type="ECO:0000256" key="3">
    <source>
        <dbReference type="ARBA" id="ARBA00022723"/>
    </source>
</evidence>
<feature type="transmembrane region" description="Helical" evidence="7">
    <location>
        <begin position="293"/>
        <end position="312"/>
    </location>
</feature>
<evidence type="ECO:0000313" key="9">
    <source>
        <dbReference type="EMBL" id="ABB39186.1"/>
    </source>
</evidence>
<name>Q30YR0_OLEA2</name>
<keyword evidence="2" id="KW-0004">4Fe-4S</keyword>
<proteinExistence type="predicted"/>
<keyword evidence="7" id="KW-1133">Transmembrane helix</keyword>
<evidence type="ECO:0000256" key="5">
    <source>
        <dbReference type="ARBA" id="ARBA00023004"/>
    </source>
</evidence>
<organism evidence="9 10">
    <name type="scientific">Oleidesulfovibrio alaskensis (strain ATCC BAA-1058 / DSM 17464 / G20)</name>
    <name type="common">Desulfovibrio alaskensis</name>
    <dbReference type="NCBI Taxonomy" id="207559"/>
    <lineage>
        <taxon>Bacteria</taxon>
        <taxon>Pseudomonadati</taxon>
        <taxon>Thermodesulfobacteriota</taxon>
        <taxon>Desulfovibrionia</taxon>
        <taxon>Desulfovibrionales</taxon>
        <taxon>Desulfovibrionaceae</taxon>
        <taxon>Oleidesulfovibrio</taxon>
    </lineage>
</organism>
<gene>
    <name evidence="9" type="ordered locus">Dde_2389</name>
</gene>
<feature type="transmembrane region" description="Helical" evidence="7">
    <location>
        <begin position="62"/>
        <end position="85"/>
    </location>
</feature>
<keyword evidence="3" id="KW-0479">Metal-binding</keyword>
<evidence type="ECO:0000256" key="1">
    <source>
        <dbReference type="ARBA" id="ARBA00022448"/>
    </source>
</evidence>
<evidence type="ECO:0000313" key="10">
    <source>
        <dbReference type="Proteomes" id="UP000002710"/>
    </source>
</evidence>
<feature type="transmembrane region" description="Helical" evidence="7">
    <location>
        <begin position="36"/>
        <end position="55"/>
    </location>
</feature>
<dbReference type="Proteomes" id="UP000002710">
    <property type="component" value="Chromosome"/>
</dbReference>
<dbReference type="GO" id="GO:0046872">
    <property type="term" value="F:metal ion binding"/>
    <property type="evidence" value="ECO:0007669"/>
    <property type="project" value="UniProtKB-KW"/>
</dbReference>
<feature type="transmembrane region" description="Helical" evidence="7">
    <location>
        <begin position="167"/>
        <end position="186"/>
    </location>
</feature>
<dbReference type="Gene3D" id="3.30.70.20">
    <property type="match status" value="1"/>
</dbReference>
<keyword evidence="10" id="KW-1185">Reference proteome</keyword>
<dbReference type="eggNOG" id="COG0348">
    <property type="taxonomic scope" value="Bacteria"/>
</dbReference>
<feature type="transmembrane region" description="Helical" evidence="7">
    <location>
        <begin position="431"/>
        <end position="450"/>
    </location>
</feature>
<protein>
    <submittedName>
        <fullName evidence="9">4Fe-4S ferredoxin iron-sulfur binding domain-containing protein</fullName>
    </submittedName>
</protein>
<feature type="transmembrane region" description="Helical" evidence="7">
    <location>
        <begin position="318"/>
        <end position="338"/>
    </location>
</feature>
<feature type="transmembrane region" description="Helical" evidence="7">
    <location>
        <begin position="244"/>
        <end position="272"/>
    </location>
</feature>
<evidence type="ECO:0000259" key="8">
    <source>
        <dbReference type="PROSITE" id="PS51379"/>
    </source>
</evidence>
<dbReference type="GO" id="GO:0051539">
    <property type="term" value="F:4 iron, 4 sulfur cluster binding"/>
    <property type="evidence" value="ECO:0007669"/>
    <property type="project" value="UniProtKB-KW"/>
</dbReference>
<dbReference type="AlphaFoldDB" id="Q30YR0"/>
<dbReference type="InterPro" id="IPR017896">
    <property type="entry name" value="4Fe4S_Fe-S-bd"/>
</dbReference>
<accession>Q30YR0</accession>
<sequence length="452" mass="48092">MSAGRDDLTVCGTVTLWLLPVAPCLAVLLFAAHWLRAGHIWLAAALAAAAMLLWLRSAWLRAAGAVLLTGAGYSWAHTASLLVQGRIADGADWVRPAVIMGAVIAFTGGAMLLLLGKAAARRYSRHRQTAGLQVAACLMAFALLWAVRHRAASVMPLLADRFWPGAGWVQMLAASVYAAWVARLLYAPASSRVVRPRIWALFSAVFFGQLALGLLGADMLLMTGNLHLPVPALIVAAPLFRGDGFFMLGLFGVSVLLLGPAWCSHLCYVGAWDDRCSRLAQGAQAPVSRRARVLYRGMLAGVVFGGAVLLRMAGASSFTAATAAVFFGLCSVGVMVYFSRRAGRMVHCSVWCPLGMVAALAGRISPWRMRVGQGCTQCGACMRVCRYSAITPAALQRGRPEISCTLCRDCTAVCRPAAMQLTLAGMRPDTARAVFSAVTASLHAVFLVVARM</sequence>
<feature type="transmembrane region" description="Helical" evidence="7">
    <location>
        <begin position="128"/>
        <end position="147"/>
    </location>
</feature>
<dbReference type="GO" id="GO:0005886">
    <property type="term" value="C:plasma membrane"/>
    <property type="evidence" value="ECO:0007669"/>
    <property type="project" value="TreeGrafter"/>
</dbReference>
<evidence type="ECO:0000256" key="6">
    <source>
        <dbReference type="ARBA" id="ARBA00023014"/>
    </source>
</evidence>
<dbReference type="Pfam" id="PF12801">
    <property type="entry name" value="Fer4_5"/>
    <property type="match status" value="2"/>
</dbReference>
<keyword evidence="7" id="KW-0812">Transmembrane</keyword>
<keyword evidence="1" id="KW-0813">Transport</keyword>
<evidence type="ECO:0000256" key="7">
    <source>
        <dbReference type="SAM" id="Phobius"/>
    </source>
</evidence>
<feature type="transmembrane region" description="Helical" evidence="7">
    <location>
        <begin position="97"/>
        <end position="116"/>
    </location>
</feature>
<evidence type="ECO:0000256" key="4">
    <source>
        <dbReference type="ARBA" id="ARBA00022982"/>
    </source>
</evidence>
<feature type="domain" description="4Fe-4S ferredoxin-type" evidence="8">
    <location>
        <begin position="367"/>
        <end position="395"/>
    </location>
</feature>
<keyword evidence="4" id="KW-0249">Electron transport</keyword>
<dbReference type="RefSeq" id="WP_011368260.1">
    <property type="nucleotide sequence ID" value="NC_007519.1"/>
</dbReference>
<dbReference type="SUPFAM" id="SSF54862">
    <property type="entry name" value="4Fe-4S ferredoxins"/>
    <property type="match status" value="1"/>
</dbReference>
<dbReference type="PANTHER" id="PTHR30176">
    <property type="entry name" value="FERREDOXIN-TYPE PROTEIN NAPH"/>
    <property type="match status" value="1"/>
</dbReference>
<feature type="transmembrane region" description="Helical" evidence="7">
    <location>
        <begin position="198"/>
        <end position="224"/>
    </location>
</feature>
<dbReference type="HOGENOM" id="CLU_050827_0_0_7"/>
<dbReference type="STRING" id="207559.Dde_2389"/>
<dbReference type="EMBL" id="CP000112">
    <property type="protein sequence ID" value="ABB39186.1"/>
    <property type="molecule type" value="Genomic_DNA"/>
</dbReference>
<reference evidence="9 10" key="1">
    <citation type="journal article" date="2011" name="J. Bacteriol.">
        <title>Complete genome sequence and updated annotation of Desulfovibrio alaskensis G20.</title>
        <authorList>
            <person name="Hauser L.J."/>
            <person name="Land M.L."/>
            <person name="Brown S.D."/>
            <person name="Larimer F."/>
            <person name="Keller K.L."/>
            <person name="Rapp-Giles B.J."/>
            <person name="Price M.N."/>
            <person name="Lin M."/>
            <person name="Bruce D.C."/>
            <person name="Detter J.C."/>
            <person name="Tapia R."/>
            <person name="Han C.S."/>
            <person name="Goodwin L.A."/>
            <person name="Cheng J.F."/>
            <person name="Pitluck S."/>
            <person name="Copeland A."/>
            <person name="Lucas S."/>
            <person name="Nolan M."/>
            <person name="Lapidus A.L."/>
            <person name="Palumbo A.V."/>
            <person name="Wall J.D."/>
        </authorList>
    </citation>
    <scope>NUCLEOTIDE SEQUENCE [LARGE SCALE GENOMIC DNA]</scope>
    <source>
        <strain evidence="10">ATCC BAA 1058 / DSM 17464 / G20</strain>
    </source>
</reference>
<keyword evidence="6" id="KW-0411">Iron-sulfur</keyword>